<dbReference type="SMART" id="SM00028">
    <property type="entry name" value="TPR"/>
    <property type="match status" value="7"/>
</dbReference>
<dbReference type="PRINTS" id="PR00364">
    <property type="entry name" value="DISEASERSIST"/>
</dbReference>
<dbReference type="AlphaFoldDB" id="A0A8J3VD82"/>
<sequence length="869" mass="93822">MAVWRSGRAFVAVPDPGPASTLDELVEVLRLLKTWAGDPSYEMIKDRINDAWRKAGRPEGELARRTTVADCFKAGRRRVNTELVLAVVQALHPETGYVTQWQQALRVIGGEVAAAAQVRVQDCLPRGLAEFTGRHAELDRLRRALRHGFSDGGTVVISAIEGMAGVGKTQLAIHAGHLITQEHHCDRVLFVNLRGFHPDPAQPPADPAAVLDGFLRLLGVPGQQIPHALKARETLYRETLAGSRTLIVLDNAADSDQVRPLLPETAGCPVLVTSRRSLTGLPRATHVAVDVFTPDEALEFLKAAAPEVGIGTDPTAPARIAHRCGGLPLALGLVAAHIRTTTGWTLTDHADRLDERHAARRLDSAVELALDLSYQHLGATQQRLLRLAASHPGQDLDAYAAAALSGVDLRSAQAGLQALCRNHLLQRSTPGRYLLHDLVRSYAVTRGADEDSLSERRAALTRLFDYYLATTAAAMDGMYPAEAHRRPSVAVAADPAPVVADPESARRWLDVERASLVAVAAYTAAQGWPTHTTRLAECLFRYLNGGYHTDAHAVHSHAVHAAAQLGDPATHAQALTNLGVVFMWTGRYELSARHFEQALPLFRRADHPAGQARALANLGVLSERLGRYLPALDYYGLALPLNQQIGDLVAQASTLANICVIKVRLGQHLEAVELLEQALALCRQVGDRIGEAAALNVLGHAESKLGRNQPAADHLRQALTLYRQLGDQNGEAATLDSLGLFHVGLGRPAEATEHYRQALAIVREMNDPQGEACALNGLGEAAHAAGSAVEAVRHHAEAYAISADIGDRDQQARAHTGLGRSHHTLGALIPARDHYRRALALHTELGSQPEIDQIGVQLARIDRRLVELA</sequence>
<dbReference type="Proteomes" id="UP000612899">
    <property type="component" value="Unassembled WGS sequence"/>
</dbReference>
<keyword evidence="1" id="KW-0802">TPR repeat</keyword>
<comment type="caution">
    <text evidence="3">The sequence shown here is derived from an EMBL/GenBank/DDBJ whole genome shotgun (WGS) entry which is preliminary data.</text>
</comment>
<dbReference type="Gene3D" id="1.25.40.10">
    <property type="entry name" value="Tetratricopeptide repeat domain"/>
    <property type="match status" value="2"/>
</dbReference>
<dbReference type="PANTHER" id="PTHR47691:SF3">
    <property type="entry name" value="HTH-TYPE TRANSCRIPTIONAL REGULATOR RV0890C-RELATED"/>
    <property type="match status" value="1"/>
</dbReference>
<evidence type="ECO:0000313" key="3">
    <source>
        <dbReference type="EMBL" id="GIH02470.1"/>
    </source>
</evidence>
<name>A0A8J3VD82_9ACTN</name>
<keyword evidence="4" id="KW-1185">Reference proteome</keyword>
<dbReference type="RefSeq" id="WP_203906414.1">
    <property type="nucleotide sequence ID" value="NZ_BONY01000002.1"/>
</dbReference>
<dbReference type="InterPro" id="IPR027417">
    <property type="entry name" value="P-loop_NTPase"/>
</dbReference>
<dbReference type="PANTHER" id="PTHR47691">
    <property type="entry name" value="REGULATOR-RELATED"/>
    <property type="match status" value="1"/>
</dbReference>
<dbReference type="SUPFAM" id="SSF52540">
    <property type="entry name" value="P-loop containing nucleoside triphosphate hydrolases"/>
    <property type="match status" value="1"/>
</dbReference>
<evidence type="ECO:0000256" key="1">
    <source>
        <dbReference type="PROSITE-ProRule" id="PRU00339"/>
    </source>
</evidence>
<protein>
    <recommendedName>
        <fullName evidence="2">NB-ARC domain-containing protein</fullName>
    </recommendedName>
</protein>
<dbReference type="InterPro" id="IPR019734">
    <property type="entry name" value="TPR_rpt"/>
</dbReference>
<reference evidence="3" key="1">
    <citation type="submission" date="2021-01" db="EMBL/GenBank/DDBJ databases">
        <title>Whole genome shotgun sequence of Rhizocola hellebori NBRC 109834.</title>
        <authorList>
            <person name="Komaki H."/>
            <person name="Tamura T."/>
        </authorList>
    </citation>
    <scope>NUCLEOTIDE SEQUENCE</scope>
    <source>
        <strain evidence="3">NBRC 109834</strain>
    </source>
</reference>
<gene>
    <name evidence="3" type="ORF">Rhe02_05370</name>
</gene>
<dbReference type="InterPro" id="IPR002182">
    <property type="entry name" value="NB-ARC"/>
</dbReference>
<dbReference type="Pfam" id="PF13374">
    <property type="entry name" value="TPR_10"/>
    <property type="match status" value="1"/>
</dbReference>
<dbReference type="InterPro" id="IPR011990">
    <property type="entry name" value="TPR-like_helical_dom_sf"/>
</dbReference>
<dbReference type="Pfam" id="PF00931">
    <property type="entry name" value="NB-ARC"/>
    <property type="match status" value="1"/>
</dbReference>
<dbReference type="SUPFAM" id="SSF48452">
    <property type="entry name" value="TPR-like"/>
    <property type="match status" value="2"/>
</dbReference>
<evidence type="ECO:0000313" key="4">
    <source>
        <dbReference type="Proteomes" id="UP000612899"/>
    </source>
</evidence>
<dbReference type="GO" id="GO:0043531">
    <property type="term" value="F:ADP binding"/>
    <property type="evidence" value="ECO:0007669"/>
    <property type="project" value="InterPro"/>
</dbReference>
<feature type="domain" description="NB-ARC" evidence="2">
    <location>
        <begin position="154"/>
        <end position="304"/>
    </location>
</feature>
<proteinExistence type="predicted"/>
<evidence type="ECO:0000259" key="2">
    <source>
        <dbReference type="Pfam" id="PF00931"/>
    </source>
</evidence>
<dbReference type="Gene3D" id="3.40.50.300">
    <property type="entry name" value="P-loop containing nucleotide triphosphate hydrolases"/>
    <property type="match status" value="1"/>
</dbReference>
<accession>A0A8J3VD82</accession>
<organism evidence="3 4">
    <name type="scientific">Rhizocola hellebori</name>
    <dbReference type="NCBI Taxonomy" id="1392758"/>
    <lineage>
        <taxon>Bacteria</taxon>
        <taxon>Bacillati</taxon>
        <taxon>Actinomycetota</taxon>
        <taxon>Actinomycetes</taxon>
        <taxon>Micromonosporales</taxon>
        <taxon>Micromonosporaceae</taxon>
        <taxon>Rhizocola</taxon>
    </lineage>
</organism>
<feature type="repeat" description="TPR" evidence="1">
    <location>
        <begin position="572"/>
        <end position="605"/>
    </location>
</feature>
<dbReference type="EMBL" id="BONY01000002">
    <property type="protein sequence ID" value="GIH02470.1"/>
    <property type="molecule type" value="Genomic_DNA"/>
</dbReference>
<dbReference type="PROSITE" id="PS50005">
    <property type="entry name" value="TPR"/>
    <property type="match status" value="1"/>
</dbReference>
<dbReference type="Pfam" id="PF13424">
    <property type="entry name" value="TPR_12"/>
    <property type="match status" value="3"/>
</dbReference>